<dbReference type="InterPro" id="IPR050237">
    <property type="entry name" value="ATP-dep_AMP-bd_enzyme"/>
</dbReference>
<dbReference type="Gene3D" id="3.30.300.30">
    <property type="match status" value="1"/>
</dbReference>
<dbReference type="InterPro" id="IPR000873">
    <property type="entry name" value="AMP-dep_synth/lig_dom"/>
</dbReference>
<dbReference type="PANTHER" id="PTHR43767">
    <property type="entry name" value="LONG-CHAIN-FATTY-ACID--COA LIGASE"/>
    <property type="match status" value="1"/>
</dbReference>
<comment type="caution">
    <text evidence="3">The sequence shown here is derived from an EMBL/GenBank/DDBJ whole genome shotgun (WGS) entry which is preliminary data.</text>
</comment>
<evidence type="ECO:0000259" key="1">
    <source>
        <dbReference type="Pfam" id="PF00501"/>
    </source>
</evidence>
<accession>A0ABV9DDK9</accession>
<dbReference type="InterPro" id="IPR025110">
    <property type="entry name" value="AMP-bd_C"/>
</dbReference>
<protein>
    <submittedName>
        <fullName evidence="3">AMP-binding protein</fullName>
    </submittedName>
</protein>
<reference evidence="4" key="1">
    <citation type="journal article" date="2019" name="Int. J. Syst. Evol. Microbiol.">
        <title>The Global Catalogue of Microorganisms (GCM) 10K type strain sequencing project: providing services to taxonomists for standard genome sequencing and annotation.</title>
        <authorList>
            <consortium name="The Broad Institute Genomics Platform"/>
            <consortium name="The Broad Institute Genome Sequencing Center for Infectious Disease"/>
            <person name="Wu L."/>
            <person name="Ma J."/>
        </authorList>
    </citation>
    <scope>NUCLEOTIDE SEQUENCE [LARGE SCALE GENOMIC DNA]</scope>
    <source>
        <strain evidence="4">JCM 3369</strain>
    </source>
</reference>
<name>A0ABV9DDK9_9MICO</name>
<dbReference type="InterPro" id="IPR042099">
    <property type="entry name" value="ANL_N_sf"/>
</dbReference>
<keyword evidence="4" id="KW-1185">Reference proteome</keyword>
<dbReference type="Pfam" id="PF00501">
    <property type="entry name" value="AMP-binding"/>
    <property type="match status" value="1"/>
</dbReference>
<evidence type="ECO:0000259" key="2">
    <source>
        <dbReference type="Pfam" id="PF13193"/>
    </source>
</evidence>
<dbReference type="SUPFAM" id="SSF56801">
    <property type="entry name" value="Acetyl-CoA synthetase-like"/>
    <property type="match status" value="1"/>
</dbReference>
<organism evidence="3 4">
    <name type="scientific">Georgenia faecalis</name>
    <dbReference type="NCBI Taxonomy" id="2483799"/>
    <lineage>
        <taxon>Bacteria</taxon>
        <taxon>Bacillati</taxon>
        <taxon>Actinomycetota</taxon>
        <taxon>Actinomycetes</taxon>
        <taxon>Micrococcales</taxon>
        <taxon>Bogoriellaceae</taxon>
        <taxon>Georgenia</taxon>
    </lineage>
</organism>
<dbReference type="Pfam" id="PF13193">
    <property type="entry name" value="AMP-binding_C"/>
    <property type="match status" value="1"/>
</dbReference>
<dbReference type="Proteomes" id="UP001595955">
    <property type="component" value="Unassembled WGS sequence"/>
</dbReference>
<dbReference type="Gene3D" id="3.40.50.12780">
    <property type="entry name" value="N-terminal domain of ligase-like"/>
    <property type="match status" value="1"/>
</dbReference>
<proteinExistence type="predicted"/>
<gene>
    <name evidence="3" type="ORF">ACFO3F_13955</name>
</gene>
<feature type="domain" description="AMP-binding enzyme C-terminal" evidence="2">
    <location>
        <begin position="474"/>
        <end position="549"/>
    </location>
</feature>
<feature type="domain" description="AMP-dependent synthetase/ligase" evidence="1">
    <location>
        <begin position="35"/>
        <end position="423"/>
    </location>
</feature>
<dbReference type="InterPro" id="IPR020845">
    <property type="entry name" value="AMP-binding_CS"/>
</dbReference>
<dbReference type="RefSeq" id="WP_122824498.1">
    <property type="nucleotide sequence ID" value="NZ_CP033325.1"/>
</dbReference>
<dbReference type="EMBL" id="JBHSGF010000011">
    <property type="protein sequence ID" value="MFC4556353.1"/>
    <property type="molecule type" value="Genomic_DNA"/>
</dbReference>
<dbReference type="InterPro" id="IPR045851">
    <property type="entry name" value="AMP-bd_C_sf"/>
</dbReference>
<dbReference type="PANTHER" id="PTHR43767:SF12">
    <property type="entry name" value="AMP-DEPENDENT SYNTHETASE AND LIGASE"/>
    <property type="match status" value="1"/>
</dbReference>
<sequence>MDRAPNRYDAGRAFYAPGVPAEIDVDERDVGALLDDAARRYPDRVALDFLGASTTYAALEQEVARAAGLLQDAGVRAGDRVALVLPNCPQHVVAFYAVLRLGAVVAEHNPLAPAEEVQAQLARHGARVVVAWEKALPLVCPDGDLGGRTVYAVDLTAALPRSSRLLLRLPLPAARRQRDAMRGPVPAGVRSWDRGVRAARPVDGPRPAPGDLAVLLHTGGTTGTPKAVALTHRNLMANATQGQAWVSGLEEGKETFYAVLPFFHAFGLTLCLTFAVRMGATQVVLPRFDVDMTLAAMRRRPATFLPGVPPIFDKLARAAEERGADLRTIRYSISGAMALDPEVAARWERVTGGLIVEGYGMTESSPVALGSPLSPDRRPGTLGIPFPSTQIRVVDPENPDVDVEPGSPGELLIRGPQVFSGYYGEPEESAAVLLPGGWLRTGDIVTVDEDGFVTLADRIKELIISGGFNIYPSQVEDAVRLMPGVADVAVVGVPGGAGGDRVVAALVLEAGAQVDLAAVRHWCEGRLSRYAVPRQVAVLAELPRSQLGKVLRRTVREQLMERGSRKS</sequence>
<evidence type="ECO:0000313" key="4">
    <source>
        <dbReference type="Proteomes" id="UP001595955"/>
    </source>
</evidence>
<dbReference type="PROSITE" id="PS00455">
    <property type="entry name" value="AMP_BINDING"/>
    <property type="match status" value="1"/>
</dbReference>
<evidence type="ECO:0000313" key="3">
    <source>
        <dbReference type="EMBL" id="MFC4556353.1"/>
    </source>
</evidence>